<evidence type="ECO:0000256" key="2">
    <source>
        <dbReference type="ARBA" id="ARBA00022448"/>
    </source>
</evidence>
<feature type="transmembrane region" description="Helical" evidence="7">
    <location>
        <begin position="184"/>
        <end position="204"/>
    </location>
</feature>
<dbReference type="InterPro" id="IPR002751">
    <property type="entry name" value="CbiM/NikMN"/>
</dbReference>
<feature type="transmembrane region" description="Helical" evidence="7">
    <location>
        <begin position="72"/>
        <end position="98"/>
    </location>
</feature>
<feature type="transmembrane region" description="Helical" evidence="7">
    <location>
        <begin position="7"/>
        <end position="28"/>
    </location>
</feature>
<keyword evidence="6 7" id="KW-0472">Membrane</keyword>
<dbReference type="InParanoid" id="A0A4R5DDJ7"/>
<reference evidence="9 10" key="1">
    <citation type="submission" date="2019-03" db="EMBL/GenBank/DDBJ databases">
        <title>Draft genome sequences of novel Actinobacteria.</title>
        <authorList>
            <person name="Sahin N."/>
            <person name="Ay H."/>
            <person name="Saygin H."/>
        </authorList>
    </citation>
    <scope>NUCLEOTIDE SEQUENCE [LARGE SCALE GENOMIC DNA]</scope>
    <source>
        <strain evidence="9 10">5K138</strain>
    </source>
</reference>
<feature type="transmembrane region" description="Helical" evidence="7">
    <location>
        <begin position="250"/>
        <end position="269"/>
    </location>
</feature>
<dbReference type="Proteomes" id="UP000294739">
    <property type="component" value="Unassembled WGS sequence"/>
</dbReference>
<protein>
    <submittedName>
        <fullName evidence="9">Cobalt ABC transporter permease</fullName>
    </submittedName>
</protein>
<keyword evidence="2" id="KW-0813">Transport</keyword>
<comment type="caution">
    <text evidence="9">The sequence shown here is derived from an EMBL/GenBank/DDBJ whole genome shotgun (WGS) entry which is preliminary data.</text>
</comment>
<feature type="domain" description="PDGLE" evidence="8">
    <location>
        <begin position="248"/>
        <end position="333"/>
    </location>
</feature>
<evidence type="ECO:0000259" key="8">
    <source>
        <dbReference type="Pfam" id="PF13190"/>
    </source>
</evidence>
<dbReference type="GO" id="GO:0000041">
    <property type="term" value="P:transition metal ion transport"/>
    <property type="evidence" value="ECO:0007669"/>
    <property type="project" value="InterPro"/>
</dbReference>
<accession>A0A4R5DDJ7</accession>
<dbReference type="PANTHER" id="PTHR34229">
    <property type="entry name" value="METAL TRANSPORT PROTEIN HI_1621-RELATED"/>
    <property type="match status" value="1"/>
</dbReference>
<dbReference type="Gene3D" id="1.10.1760.20">
    <property type="match status" value="1"/>
</dbReference>
<evidence type="ECO:0000256" key="3">
    <source>
        <dbReference type="ARBA" id="ARBA00022475"/>
    </source>
</evidence>
<gene>
    <name evidence="9" type="ORF">E1269_09020</name>
</gene>
<proteinExistence type="predicted"/>
<dbReference type="Pfam" id="PF13190">
    <property type="entry name" value="PDGLE"/>
    <property type="match status" value="1"/>
</dbReference>
<evidence type="ECO:0000313" key="9">
    <source>
        <dbReference type="EMBL" id="TDE11886.1"/>
    </source>
</evidence>
<feature type="transmembrane region" description="Helical" evidence="7">
    <location>
        <begin position="40"/>
        <end position="60"/>
    </location>
</feature>
<feature type="transmembrane region" description="Helical" evidence="7">
    <location>
        <begin position="308"/>
        <end position="329"/>
    </location>
</feature>
<keyword evidence="5 7" id="KW-1133">Transmembrane helix</keyword>
<dbReference type="Pfam" id="PF01891">
    <property type="entry name" value="CbiM"/>
    <property type="match status" value="1"/>
</dbReference>
<evidence type="ECO:0000256" key="4">
    <source>
        <dbReference type="ARBA" id="ARBA00022692"/>
    </source>
</evidence>
<feature type="transmembrane region" description="Helical" evidence="7">
    <location>
        <begin position="144"/>
        <end position="164"/>
    </location>
</feature>
<keyword evidence="4 7" id="KW-0812">Transmembrane</keyword>
<organism evidence="9 10">
    <name type="scientific">Jiangella asiatica</name>
    <dbReference type="NCBI Taxonomy" id="2530372"/>
    <lineage>
        <taxon>Bacteria</taxon>
        <taxon>Bacillati</taxon>
        <taxon>Actinomycetota</taxon>
        <taxon>Actinomycetes</taxon>
        <taxon>Jiangellales</taxon>
        <taxon>Jiangellaceae</taxon>
        <taxon>Jiangella</taxon>
    </lineage>
</organism>
<dbReference type="PANTHER" id="PTHR34229:SF1">
    <property type="entry name" value="METAL TRANSPORT PROTEIN HI_1621-RELATED"/>
    <property type="match status" value="1"/>
</dbReference>
<evidence type="ECO:0000256" key="5">
    <source>
        <dbReference type="ARBA" id="ARBA00022989"/>
    </source>
</evidence>
<dbReference type="GO" id="GO:0005886">
    <property type="term" value="C:plasma membrane"/>
    <property type="evidence" value="ECO:0007669"/>
    <property type="project" value="UniProtKB-SubCell"/>
</dbReference>
<evidence type="ECO:0000313" key="10">
    <source>
        <dbReference type="Proteomes" id="UP000294739"/>
    </source>
</evidence>
<dbReference type="EMBL" id="SMKZ01000009">
    <property type="protein sequence ID" value="TDE11886.1"/>
    <property type="molecule type" value="Genomic_DNA"/>
</dbReference>
<dbReference type="AlphaFoldDB" id="A0A4R5DDJ7"/>
<sequence>MHVPDGFLDAPTSVATGAVAAAGVAVALRKAQDELDERTAPLAGLTAAFVFAVQMLNFPVGVGTSGHLMGGALAAVLVGPWTAVLCLSVVLLVQALLFADGGLTALGTNITLIGMTTVVVGWIVTRAVLAVLPRRPACVVPASALGALVSVPVAALVFVLLFAVGGQADLSLGALTATMAGWHVLIGIGEAVITALTVSAVVSVRPDLVHAARPLRAPLRLRRADGSLVDAEPVAASRQARTGRRDTRSLLLGGGVVALLLAGVVSFFASGDPDGLEYVAEDEGFLDTARDHAFGDFALADYGEVGGIPVGLAGILGVLVVVAVGVLLFRAVRGRSSARQHEDAAR</sequence>
<dbReference type="RefSeq" id="WP_131893544.1">
    <property type="nucleotide sequence ID" value="NZ_SMKZ01000009.1"/>
</dbReference>
<keyword evidence="10" id="KW-1185">Reference proteome</keyword>
<dbReference type="InterPro" id="IPR025937">
    <property type="entry name" value="PDGLE_dom"/>
</dbReference>
<comment type="subcellular location">
    <subcellularLocation>
        <location evidence="1">Cell membrane</location>
        <topology evidence="1">Multi-pass membrane protein</topology>
    </subcellularLocation>
</comment>
<keyword evidence="3" id="KW-1003">Cell membrane</keyword>
<evidence type="ECO:0000256" key="6">
    <source>
        <dbReference type="ARBA" id="ARBA00023136"/>
    </source>
</evidence>
<evidence type="ECO:0000256" key="7">
    <source>
        <dbReference type="SAM" id="Phobius"/>
    </source>
</evidence>
<name>A0A4R5DDJ7_9ACTN</name>
<evidence type="ECO:0000256" key="1">
    <source>
        <dbReference type="ARBA" id="ARBA00004651"/>
    </source>
</evidence>
<feature type="transmembrane region" description="Helical" evidence="7">
    <location>
        <begin position="110"/>
        <end position="132"/>
    </location>
</feature>
<dbReference type="OrthoDB" id="5395048at2"/>